<dbReference type="InterPro" id="IPR002156">
    <property type="entry name" value="RNaseH_domain"/>
</dbReference>
<keyword evidence="3" id="KW-1185">Reference proteome</keyword>
<reference evidence="2 3" key="1">
    <citation type="submission" date="2024-01" db="EMBL/GenBank/DDBJ databases">
        <title>A telomere-to-telomere, gap-free genome of sweet tea (Lithocarpus litseifolius).</title>
        <authorList>
            <person name="Zhou J."/>
        </authorList>
    </citation>
    <scope>NUCLEOTIDE SEQUENCE [LARGE SCALE GENOMIC DNA]</scope>
    <source>
        <strain evidence="2">Zhou-2022a</strain>
        <tissue evidence="2">Leaf</tissue>
    </source>
</reference>
<evidence type="ECO:0000313" key="2">
    <source>
        <dbReference type="EMBL" id="KAK9990212.1"/>
    </source>
</evidence>
<protein>
    <recommendedName>
        <fullName evidence="1">RNase H type-1 domain-containing protein</fullName>
    </recommendedName>
</protein>
<dbReference type="Pfam" id="PF13456">
    <property type="entry name" value="RVT_3"/>
    <property type="match status" value="1"/>
</dbReference>
<name>A0AAW2BYJ5_9ROSI</name>
<accession>A0AAW2BYJ5</accession>
<dbReference type="Gene3D" id="3.30.420.10">
    <property type="entry name" value="Ribonuclease H-like superfamily/Ribonuclease H"/>
    <property type="match status" value="1"/>
</dbReference>
<dbReference type="EMBL" id="JAZDWU010000009">
    <property type="protein sequence ID" value="KAK9990212.1"/>
    <property type="molecule type" value="Genomic_DNA"/>
</dbReference>
<dbReference type="GO" id="GO:0004523">
    <property type="term" value="F:RNA-DNA hybrid ribonuclease activity"/>
    <property type="evidence" value="ECO:0007669"/>
    <property type="project" value="InterPro"/>
</dbReference>
<dbReference type="PANTHER" id="PTHR47723:SF19">
    <property type="entry name" value="POLYNUCLEOTIDYL TRANSFERASE, RIBONUCLEASE H-LIKE SUPERFAMILY PROTEIN"/>
    <property type="match status" value="1"/>
</dbReference>
<dbReference type="CDD" id="cd06222">
    <property type="entry name" value="RNase_H_like"/>
    <property type="match status" value="1"/>
</dbReference>
<dbReference type="InterPro" id="IPR044730">
    <property type="entry name" value="RNase_H-like_dom_plant"/>
</dbReference>
<dbReference type="InterPro" id="IPR036397">
    <property type="entry name" value="RNaseH_sf"/>
</dbReference>
<gene>
    <name evidence="2" type="ORF">SO802_025197</name>
</gene>
<dbReference type="Proteomes" id="UP001459277">
    <property type="component" value="Unassembled WGS sequence"/>
</dbReference>
<dbReference type="SUPFAM" id="SSF53098">
    <property type="entry name" value="Ribonuclease H-like"/>
    <property type="match status" value="1"/>
</dbReference>
<dbReference type="AlphaFoldDB" id="A0AAW2BYJ5"/>
<evidence type="ECO:0000313" key="3">
    <source>
        <dbReference type="Proteomes" id="UP001459277"/>
    </source>
</evidence>
<evidence type="ECO:0000259" key="1">
    <source>
        <dbReference type="Pfam" id="PF13456"/>
    </source>
</evidence>
<dbReference type="InterPro" id="IPR053151">
    <property type="entry name" value="RNase_H-like"/>
</dbReference>
<organism evidence="2 3">
    <name type="scientific">Lithocarpus litseifolius</name>
    <dbReference type="NCBI Taxonomy" id="425828"/>
    <lineage>
        <taxon>Eukaryota</taxon>
        <taxon>Viridiplantae</taxon>
        <taxon>Streptophyta</taxon>
        <taxon>Embryophyta</taxon>
        <taxon>Tracheophyta</taxon>
        <taxon>Spermatophyta</taxon>
        <taxon>Magnoliopsida</taxon>
        <taxon>eudicotyledons</taxon>
        <taxon>Gunneridae</taxon>
        <taxon>Pentapetalae</taxon>
        <taxon>rosids</taxon>
        <taxon>fabids</taxon>
        <taxon>Fagales</taxon>
        <taxon>Fagaceae</taxon>
        <taxon>Lithocarpus</taxon>
    </lineage>
</organism>
<dbReference type="PANTHER" id="PTHR47723">
    <property type="entry name" value="OS05G0353850 PROTEIN"/>
    <property type="match status" value="1"/>
</dbReference>
<dbReference type="InterPro" id="IPR012337">
    <property type="entry name" value="RNaseH-like_sf"/>
</dbReference>
<sequence>MGIMLIMGLQNLVKIYKTIYVYHEGSVGIGVVIRDHEGSVIAAMSKHLQLPLGPLEAEAKAMDEAVLFAWDMGVGDVTFEGDSCIVSHALSGLASPPSTVPNIISNTHHKLQEFRSLQITHVKVKR</sequence>
<proteinExistence type="predicted"/>
<comment type="caution">
    <text evidence="2">The sequence shown here is derived from an EMBL/GenBank/DDBJ whole genome shotgun (WGS) entry which is preliminary data.</text>
</comment>
<dbReference type="GO" id="GO:0003676">
    <property type="term" value="F:nucleic acid binding"/>
    <property type="evidence" value="ECO:0007669"/>
    <property type="project" value="InterPro"/>
</dbReference>
<feature type="domain" description="RNase H type-1" evidence="1">
    <location>
        <begin position="21"/>
        <end position="123"/>
    </location>
</feature>